<accession>A0A9P6ARU5</accession>
<dbReference type="EMBL" id="MU129010">
    <property type="protein sequence ID" value="KAF9510800.1"/>
    <property type="molecule type" value="Genomic_DNA"/>
</dbReference>
<evidence type="ECO:0000313" key="20">
    <source>
        <dbReference type="EMBL" id="KAF9510800.1"/>
    </source>
</evidence>
<evidence type="ECO:0000313" key="21">
    <source>
        <dbReference type="Proteomes" id="UP000886523"/>
    </source>
</evidence>
<dbReference type="Proteomes" id="UP000886523">
    <property type="component" value="Unassembled WGS sequence"/>
</dbReference>
<sequence length="625" mass="70600">MSKTRKTRRRQPAAASASQSAGGGATERLSDADNIKDNQAEDASDEENVTCPSCEANPKRRPSNSKDNWVECEACDIWYHWACVGRGPIDMVDKWFCADCMQKDPSRTVTFKVPQRKSARTTNKLDYANLNDGVESNPKRRLGFLATKPIKKHAFEYMKGQDVTMVWLGSDEKAMTEPIIIEHPDGLGMKMPEPGFTVRDVAKIVGSKEKVDVLDVASQQEDKGWTLESWVEYYYSPPERREKIRNVISLEISDTKLAEKISPPLLVRQIDWVEQNWPANKRKGPLYPKVQLYCLMSVAECWTDWHIDFAGSSVYYHILKGSKIFYFIRPTAANLAAYEKWSGSDMQESVWFGDLVDEVFKVELTEGNTMIIPTGWIHAVYTPVDSLVFGGNFLHSWNIATLHQKLRVRELEMSTRVEKKARFPFFRRRVDILHFPYTLSTLCWYTAEKALKDLKAKEEVPTRVLNGLDALATFLIREVRIMERATSSDPARKDSKDQLPAVIKDPAALARELRWRVRVAAGGESGDERETPFSRAGSSINGTAPVKRTSLTPVALSTTTGKRKRPNTDEVVRDARFKGFTPRPWDAVELRPIEADQRESVAIPARPVMADGLAWMDAATATGGQ</sequence>
<feature type="domain" description="PHD-type" evidence="18">
    <location>
        <begin position="48"/>
        <end position="103"/>
    </location>
</feature>
<comment type="cofactor">
    <cofactor evidence="1">
        <name>Fe(2+)</name>
        <dbReference type="ChEBI" id="CHEBI:29033"/>
    </cofactor>
</comment>
<evidence type="ECO:0000256" key="3">
    <source>
        <dbReference type="ARBA" id="ARBA00008037"/>
    </source>
</evidence>
<dbReference type="EC" id="1.14.11.27" evidence="4"/>
<dbReference type="InterPro" id="IPR019787">
    <property type="entry name" value="Znf_PHD-finger"/>
</dbReference>
<evidence type="ECO:0000259" key="18">
    <source>
        <dbReference type="PROSITE" id="PS50016"/>
    </source>
</evidence>
<keyword evidence="10" id="KW-0408">Iron</keyword>
<organism evidence="20 21">
    <name type="scientific">Hydnum rufescens UP504</name>
    <dbReference type="NCBI Taxonomy" id="1448309"/>
    <lineage>
        <taxon>Eukaryota</taxon>
        <taxon>Fungi</taxon>
        <taxon>Dikarya</taxon>
        <taxon>Basidiomycota</taxon>
        <taxon>Agaricomycotina</taxon>
        <taxon>Agaricomycetes</taxon>
        <taxon>Cantharellales</taxon>
        <taxon>Hydnaceae</taxon>
        <taxon>Hydnum</taxon>
    </lineage>
</organism>
<keyword evidence="12" id="KW-0804">Transcription</keyword>
<dbReference type="GO" id="GO:0008270">
    <property type="term" value="F:zinc ion binding"/>
    <property type="evidence" value="ECO:0007669"/>
    <property type="project" value="UniProtKB-KW"/>
</dbReference>
<feature type="domain" description="JmjC" evidence="19">
    <location>
        <begin position="246"/>
        <end position="410"/>
    </location>
</feature>
<dbReference type="SUPFAM" id="SSF51197">
    <property type="entry name" value="Clavaminate synthase-like"/>
    <property type="match status" value="1"/>
</dbReference>
<dbReference type="PROSITE" id="PS01359">
    <property type="entry name" value="ZF_PHD_1"/>
    <property type="match status" value="1"/>
</dbReference>
<evidence type="ECO:0000256" key="6">
    <source>
        <dbReference type="ARBA" id="ARBA00022723"/>
    </source>
</evidence>
<feature type="compositionally biased region" description="Basic and acidic residues" evidence="17">
    <location>
        <begin position="28"/>
        <end position="39"/>
    </location>
</feature>
<dbReference type="InterPro" id="IPR013083">
    <property type="entry name" value="Znf_RING/FYVE/PHD"/>
</dbReference>
<evidence type="ECO:0000256" key="12">
    <source>
        <dbReference type="ARBA" id="ARBA00023163"/>
    </source>
</evidence>
<evidence type="ECO:0000256" key="4">
    <source>
        <dbReference type="ARBA" id="ARBA00013246"/>
    </source>
</evidence>
<evidence type="ECO:0000256" key="13">
    <source>
        <dbReference type="ARBA" id="ARBA00023242"/>
    </source>
</evidence>
<evidence type="ECO:0000259" key="19">
    <source>
        <dbReference type="PROSITE" id="PS51184"/>
    </source>
</evidence>
<name>A0A9P6ARU5_9AGAM</name>
<evidence type="ECO:0000256" key="16">
    <source>
        <dbReference type="PROSITE-ProRule" id="PRU00146"/>
    </source>
</evidence>
<gene>
    <name evidence="20" type="ORF">BS47DRAFT_1299804</name>
</gene>
<evidence type="ECO:0000256" key="8">
    <source>
        <dbReference type="ARBA" id="ARBA00022833"/>
    </source>
</evidence>
<dbReference type="InterPro" id="IPR011011">
    <property type="entry name" value="Znf_FYVE_PHD"/>
</dbReference>
<comment type="subcellular location">
    <subcellularLocation>
        <location evidence="2">Nucleus</location>
    </subcellularLocation>
</comment>
<feature type="compositionally biased region" description="Basic residues" evidence="17">
    <location>
        <begin position="1"/>
        <end position="11"/>
    </location>
</feature>
<dbReference type="SMART" id="SM00249">
    <property type="entry name" value="PHD"/>
    <property type="match status" value="1"/>
</dbReference>
<keyword evidence="7 16" id="KW-0863">Zinc-finger</keyword>
<keyword evidence="13" id="KW-0539">Nucleus</keyword>
<dbReference type="PANTHER" id="PTHR23123">
    <property type="entry name" value="PHD/F-BOX CONTAINING PROTEIN"/>
    <property type="match status" value="1"/>
</dbReference>
<dbReference type="OrthoDB" id="5876800at2759"/>
<evidence type="ECO:0000256" key="9">
    <source>
        <dbReference type="ARBA" id="ARBA00023002"/>
    </source>
</evidence>
<keyword evidence="6" id="KW-0479">Metal-binding</keyword>
<keyword evidence="8" id="KW-0862">Zinc</keyword>
<proteinExistence type="inferred from homology"/>
<dbReference type="SMART" id="SM00558">
    <property type="entry name" value="JmjC"/>
    <property type="match status" value="1"/>
</dbReference>
<evidence type="ECO:0000256" key="7">
    <source>
        <dbReference type="ARBA" id="ARBA00022771"/>
    </source>
</evidence>
<evidence type="ECO:0000256" key="2">
    <source>
        <dbReference type="ARBA" id="ARBA00004123"/>
    </source>
</evidence>
<dbReference type="InterPro" id="IPR019786">
    <property type="entry name" value="Zinc_finger_PHD-type_CS"/>
</dbReference>
<evidence type="ECO:0000256" key="5">
    <source>
        <dbReference type="ARBA" id="ARBA00015153"/>
    </source>
</evidence>
<dbReference type="PROSITE" id="PS51184">
    <property type="entry name" value="JMJC"/>
    <property type="match status" value="1"/>
</dbReference>
<reference evidence="20" key="1">
    <citation type="journal article" date="2020" name="Nat. Commun.">
        <title>Large-scale genome sequencing of mycorrhizal fungi provides insights into the early evolution of symbiotic traits.</title>
        <authorList>
            <person name="Miyauchi S."/>
            <person name="Kiss E."/>
            <person name="Kuo A."/>
            <person name="Drula E."/>
            <person name="Kohler A."/>
            <person name="Sanchez-Garcia M."/>
            <person name="Morin E."/>
            <person name="Andreopoulos B."/>
            <person name="Barry K.W."/>
            <person name="Bonito G."/>
            <person name="Buee M."/>
            <person name="Carver A."/>
            <person name="Chen C."/>
            <person name="Cichocki N."/>
            <person name="Clum A."/>
            <person name="Culley D."/>
            <person name="Crous P.W."/>
            <person name="Fauchery L."/>
            <person name="Girlanda M."/>
            <person name="Hayes R.D."/>
            <person name="Keri Z."/>
            <person name="LaButti K."/>
            <person name="Lipzen A."/>
            <person name="Lombard V."/>
            <person name="Magnuson J."/>
            <person name="Maillard F."/>
            <person name="Murat C."/>
            <person name="Nolan M."/>
            <person name="Ohm R.A."/>
            <person name="Pangilinan J."/>
            <person name="Pereira M.F."/>
            <person name="Perotto S."/>
            <person name="Peter M."/>
            <person name="Pfister S."/>
            <person name="Riley R."/>
            <person name="Sitrit Y."/>
            <person name="Stielow J.B."/>
            <person name="Szollosi G."/>
            <person name="Zifcakova L."/>
            <person name="Stursova M."/>
            <person name="Spatafora J.W."/>
            <person name="Tedersoo L."/>
            <person name="Vaario L.M."/>
            <person name="Yamada A."/>
            <person name="Yan M."/>
            <person name="Wang P."/>
            <person name="Xu J."/>
            <person name="Bruns T."/>
            <person name="Baldrian P."/>
            <person name="Vilgalys R."/>
            <person name="Dunand C."/>
            <person name="Henrissat B."/>
            <person name="Grigoriev I.V."/>
            <person name="Hibbett D."/>
            <person name="Nagy L.G."/>
            <person name="Martin F.M."/>
        </authorList>
    </citation>
    <scope>NUCLEOTIDE SEQUENCE</scope>
    <source>
        <strain evidence="20">UP504</strain>
    </source>
</reference>
<protein>
    <recommendedName>
        <fullName evidence="5">JmjC domain-containing histone demethylation protein 1</fullName>
        <ecNumber evidence="4">1.14.11.27</ecNumber>
    </recommendedName>
    <alternativeName>
        <fullName evidence="14">[Histone-H3]-lysine-36 demethylase 1</fullName>
    </alternativeName>
</protein>
<dbReference type="InterPro" id="IPR003347">
    <property type="entry name" value="JmjC_dom"/>
</dbReference>
<evidence type="ECO:0000256" key="14">
    <source>
        <dbReference type="ARBA" id="ARBA00031083"/>
    </source>
</evidence>
<keyword evidence="11" id="KW-0805">Transcription regulation</keyword>
<dbReference type="GO" id="GO:0140680">
    <property type="term" value="F:histone H3K36me/H3K36me2 demethylase activity"/>
    <property type="evidence" value="ECO:0007669"/>
    <property type="project" value="UniProtKB-EC"/>
</dbReference>
<evidence type="ECO:0000256" key="15">
    <source>
        <dbReference type="ARBA" id="ARBA00047915"/>
    </source>
</evidence>
<comment type="similarity">
    <text evidence="3">Belongs to the JHDM1 histone demethylase family.</text>
</comment>
<dbReference type="Pfam" id="PF02373">
    <property type="entry name" value="JmjC"/>
    <property type="match status" value="1"/>
</dbReference>
<dbReference type="GO" id="GO:0005634">
    <property type="term" value="C:nucleus"/>
    <property type="evidence" value="ECO:0007669"/>
    <property type="project" value="UniProtKB-SubCell"/>
</dbReference>
<dbReference type="InterPro" id="IPR050690">
    <property type="entry name" value="JHDM1_Histone_Demethylase"/>
</dbReference>
<dbReference type="Gene3D" id="3.30.40.10">
    <property type="entry name" value="Zinc/RING finger domain, C3HC4 (zinc finger)"/>
    <property type="match status" value="1"/>
</dbReference>
<keyword evidence="9" id="KW-0560">Oxidoreductase</keyword>
<feature type="region of interest" description="Disordered" evidence="17">
    <location>
        <begin position="1"/>
        <end position="66"/>
    </location>
</feature>
<evidence type="ECO:0000256" key="1">
    <source>
        <dbReference type="ARBA" id="ARBA00001954"/>
    </source>
</evidence>
<dbReference type="SUPFAM" id="SSF57903">
    <property type="entry name" value="FYVE/PHD zinc finger"/>
    <property type="match status" value="1"/>
</dbReference>
<evidence type="ECO:0000256" key="11">
    <source>
        <dbReference type="ARBA" id="ARBA00023015"/>
    </source>
</evidence>
<comment type="catalytic activity">
    <reaction evidence="15">
        <text>N(6),N(6)-dimethyl-L-lysyl(36)-[histone H3] + 2 2-oxoglutarate + 2 O2 = L-lysyl(36)-[histone H3] + 2 formaldehyde + 2 succinate + 2 CO2</text>
        <dbReference type="Rhea" id="RHEA:42032"/>
        <dbReference type="Rhea" id="RHEA-COMP:9785"/>
        <dbReference type="Rhea" id="RHEA-COMP:9787"/>
        <dbReference type="ChEBI" id="CHEBI:15379"/>
        <dbReference type="ChEBI" id="CHEBI:16526"/>
        <dbReference type="ChEBI" id="CHEBI:16810"/>
        <dbReference type="ChEBI" id="CHEBI:16842"/>
        <dbReference type="ChEBI" id="CHEBI:29969"/>
        <dbReference type="ChEBI" id="CHEBI:30031"/>
        <dbReference type="ChEBI" id="CHEBI:61976"/>
        <dbReference type="EC" id="1.14.11.27"/>
    </reaction>
</comment>
<dbReference type="InterPro" id="IPR001965">
    <property type="entry name" value="Znf_PHD"/>
</dbReference>
<evidence type="ECO:0000256" key="10">
    <source>
        <dbReference type="ARBA" id="ARBA00023004"/>
    </source>
</evidence>
<evidence type="ECO:0000256" key="17">
    <source>
        <dbReference type="SAM" id="MobiDB-lite"/>
    </source>
</evidence>
<dbReference type="PROSITE" id="PS50016">
    <property type="entry name" value="ZF_PHD_2"/>
    <property type="match status" value="1"/>
</dbReference>
<dbReference type="AlphaFoldDB" id="A0A9P6ARU5"/>
<keyword evidence="21" id="KW-1185">Reference proteome</keyword>
<dbReference type="Gene3D" id="2.60.120.650">
    <property type="entry name" value="Cupin"/>
    <property type="match status" value="1"/>
</dbReference>
<feature type="region of interest" description="Disordered" evidence="17">
    <location>
        <begin position="524"/>
        <end position="545"/>
    </location>
</feature>
<comment type="caution">
    <text evidence="20">The sequence shown here is derived from an EMBL/GenBank/DDBJ whole genome shotgun (WGS) entry which is preliminary data.</text>
</comment>